<dbReference type="GO" id="GO:0006635">
    <property type="term" value="P:fatty acid beta-oxidation"/>
    <property type="evidence" value="ECO:0007669"/>
    <property type="project" value="TreeGrafter"/>
</dbReference>
<accession>A0A554SH67</accession>
<dbReference type="InterPro" id="IPR029045">
    <property type="entry name" value="ClpP/crotonase-like_dom_sf"/>
</dbReference>
<dbReference type="Gene3D" id="3.90.226.10">
    <property type="entry name" value="2-enoyl-CoA Hydratase, Chain A, domain 1"/>
    <property type="match status" value="1"/>
</dbReference>
<dbReference type="SUPFAM" id="SSF52096">
    <property type="entry name" value="ClpP/crotonase"/>
    <property type="match status" value="1"/>
</dbReference>
<keyword evidence="2" id="KW-1185">Reference proteome</keyword>
<protein>
    <submittedName>
        <fullName evidence="1">Enoyl-CoA hydratase</fullName>
    </submittedName>
</protein>
<dbReference type="Pfam" id="PF00378">
    <property type="entry name" value="ECH_1"/>
    <property type="match status" value="1"/>
</dbReference>
<organism evidence="1 2">
    <name type="scientific">Aeromicrobium piscarium</name>
    <dbReference type="NCBI Taxonomy" id="2590901"/>
    <lineage>
        <taxon>Bacteria</taxon>
        <taxon>Bacillati</taxon>
        <taxon>Actinomycetota</taxon>
        <taxon>Actinomycetes</taxon>
        <taxon>Propionibacteriales</taxon>
        <taxon>Nocardioidaceae</taxon>
        <taxon>Aeromicrobium</taxon>
    </lineage>
</organism>
<evidence type="ECO:0000313" key="1">
    <source>
        <dbReference type="EMBL" id="TSD65673.1"/>
    </source>
</evidence>
<name>A0A554SH67_9ACTN</name>
<dbReference type="PANTHER" id="PTHR11941:SF54">
    <property type="entry name" value="ENOYL-COA HYDRATASE, MITOCHONDRIAL"/>
    <property type="match status" value="1"/>
</dbReference>
<comment type="caution">
    <text evidence="1">The sequence shown here is derived from an EMBL/GenBank/DDBJ whole genome shotgun (WGS) entry which is preliminary data.</text>
</comment>
<dbReference type="AlphaFoldDB" id="A0A554SH67"/>
<dbReference type="Proteomes" id="UP000316988">
    <property type="component" value="Unassembled WGS sequence"/>
</dbReference>
<dbReference type="InterPro" id="IPR001753">
    <property type="entry name" value="Enoyl-CoA_hydra/iso"/>
</dbReference>
<reference evidence="1 2" key="1">
    <citation type="submission" date="2019-07" db="EMBL/GenBank/DDBJ databases">
        <authorList>
            <person name="Zhao L.H."/>
        </authorList>
    </citation>
    <scope>NUCLEOTIDE SEQUENCE [LARGE SCALE GENOMIC DNA]</scope>
    <source>
        <strain evidence="1 2">Co35</strain>
    </source>
</reference>
<sequence>MSNTVSYTSDEGVAIITLNRPEKLNALNTALVADLEQALIRFRDSSDRAAVLTGAGERAFSAGADLDDNPMDLFRAVPHVGFELDKPLVAAVHGHVIGGGYVLAQHCDLIVAADTTRFLYPEAMIGFTGGISAGLAARVPLKHAMEFLLLGEPMSGERAYEIGMVNRCVPYGEHLELATAWARRLADSAPLVVQRLRQDCEDSVLRSPSERAARTRYNLSTVNDSKDYAEALAARAEKRQPNWVGA</sequence>
<dbReference type="EMBL" id="VLNT01000002">
    <property type="protein sequence ID" value="TSD65673.1"/>
    <property type="molecule type" value="Genomic_DNA"/>
</dbReference>
<dbReference type="OrthoDB" id="4308938at2"/>
<gene>
    <name evidence="1" type="ORF">FNM00_04430</name>
</gene>
<dbReference type="CDD" id="cd06558">
    <property type="entry name" value="crotonase-like"/>
    <property type="match status" value="1"/>
</dbReference>
<proteinExistence type="predicted"/>
<dbReference type="PANTHER" id="PTHR11941">
    <property type="entry name" value="ENOYL-COA HYDRATASE-RELATED"/>
    <property type="match status" value="1"/>
</dbReference>
<dbReference type="RefSeq" id="WP_143911842.1">
    <property type="nucleotide sequence ID" value="NZ_VLNT01000002.1"/>
</dbReference>
<evidence type="ECO:0000313" key="2">
    <source>
        <dbReference type="Proteomes" id="UP000316988"/>
    </source>
</evidence>
<dbReference type="GO" id="GO:0003824">
    <property type="term" value="F:catalytic activity"/>
    <property type="evidence" value="ECO:0007669"/>
    <property type="project" value="UniProtKB-ARBA"/>
</dbReference>